<dbReference type="GO" id="GO:0140312">
    <property type="term" value="F:cargo adaptor activity"/>
    <property type="evidence" value="ECO:0007669"/>
    <property type="project" value="EnsemblFungi"/>
</dbReference>
<evidence type="ECO:0000256" key="7">
    <source>
        <dbReference type="ARBA" id="ARBA00022553"/>
    </source>
</evidence>
<dbReference type="FunFam" id="1.20.1270.60:FF:000022">
    <property type="entry name" value="Sorting nexin 3 protein"/>
    <property type="match status" value="1"/>
</dbReference>
<name>A0A1G4IM39_9SACH</name>
<feature type="compositionally biased region" description="Basic residues" evidence="12">
    <location>
        <begin position="136"/>
        <end position="154"/>
    </location>
</feature>
<dbReference type="PROSITE" id="PS50195">
    <property type="entry name" value="PX"/>
    <property type="match status" value="1"/>
</dbReference>
<keyword evidence="8" id="KW-0653">Protein transport</keyword>
<evidence type="ECO:0000256" key="12">
    <source>
        <dbReference type="SAM" id="MobiDB-lite"/>
    </source>
</evidence>
<evidence type="ECO:0000256" key="11">
    <source>
        <dbReference type="SAM" id="Coils"/>
    </source>
</evidence>
<dbReference type="InterPro" id="IPR015404">
    <property type="entry name" value="Vps5_C"/>
</dbReference>
<dbReference type="PANTHER" id="PTHR10555:SF170">
    <property type="entry name" value="FI18122P1"/>
    <property type="match status" value="1"/>
</dbReference>
<feature type="compositionally biased region" description="Low complexity" evidence="12">
    <location>
        <begin position="123"/>
        <end position="135"/>
    </location>
</feature>
<evidence type="ECO:0000256" key="6">
    <source>
        <dbReference type="ARBA" id="ARBA00022490"/>
    </source>
</evidence>
<keyword evidence="9" id="KW-0333">Golgi apparatus</keyword>
<dbReference type="InterPro" id="IPR036871">
    <property type="entry name" value="PX_dom_sf"/>
</dbReference>
<reference evidence="14 15" key="1">
    <citation type="submission" date="2016-03" db="EMBL/GenBank/DDBJ databases">
        <authorList>
            <person name="Devillers H."/>
        </authorList>
    </citation>
    <scope>NUCLEOTIDE SEQUENCE [LARGE SCALE GENOMIC DNA]</scope>
    <source>
        <strain evidence="14">CBS 10888</strain>
    </source>
</reference>
<organism evidence="14 15">
    <name type="scientific">Lachancea dasiensis</name>
    <dbReference type="NCBI Taxonomy" id="1072105"/>
    <lineage>
        <taxon>Eukaryota</taxon>
        <taxon>Fungi</taxon>
        <taxon>Dikarya</taxon>
        <taxon>Ascomycota</taxon>
        <taxon>Saccharomycotina</taxon>
        <taxon>Saccharomycetes</taxon>
        <taxon>Saccharomycetales</taxon>
        <taxon>Saccharomycetaceae</taxon>
        <taxon>Lachancea</taxon>
    </lineage>
</organism>
<keyword evidence="11" id="KW-0175">Coiled coil</keyword>
<dbReference type="Gene3D" id="3.30.1520.10">
    <property type="entry name" value="Phox-like domain"/>
    <property type="match status" value="1"/>
</dbReference>
<feature type="coiled-coil region" evidence="11">
    <location>
        <begin position="573"/>
        <end position="611"/>
    </location>
</feature>
<dbReference type="SUPFAM" id="SSF64268">
    <property type="entry name" value="PX domain"/>
    <property type="match status" value="1"/>
</dbReference>
<dbReference type="GO" id="GO:0042147">
    <property type="term" value="P:retrograde transport, endosome to Golgi"/>
    <property type="evidence" value="ECO:0007669"/>
    <property type="project" value="EnsemblFungi"/>
</dbReference>
<dbReference type="SMART" id="SM00312">
    <property type="entry name" value="PX"/>
    <property type="match status" value="1"/>
</dbReference>
<feature type="region of interest" description="Disordered" evidence="12">
    <location>
        <begin position="1"/>
        <end position="21"/>
    </location>
</feature>
<keyword evidence="5" id="KW-0813">Transport</keyword>
<keyword evidence="6" id="KW-0963">Cytoplasm</keyword>
<dbReference type="Pfam" id="PF09325">
    <property type="entry name" value="Vps5"/>
    <property type="match status" value="1"/>
</dbReference>
<sequence length="646" mass="73762">MSYDDDLGAPVWDDGNESSNLDSHNELAKTFASLHAIDQEDQVKTDEEVDSEYQQEPWSNESGERKTPVAEKKDLMMSLAPQEDPLAGIAAPDATQPEEIGESLFGGAIKSPLEVVENDAEKSSLSSQPSVVSPSRKSHARPKKLFSSVRQRRRPLTEAQKADMFEDPLASNATNDKNDDEFVEESLDYESAPGKDKVDLLQQMDGPLFRISPRKSLSSTPSVKRVMGEEPVIGTRPEAAPVLDKFEPPSNKYTIEVVDPLKIGDLTFAHVEYTIWTRSENLNPSEVRVQRRYRDFRWLYRQLQNNHWGKIIPPPPEKQAVGRFRDDFVEGRRFQMERMLVKIAQDRELQDDEDFIMFLQSQNFSQDSKVRENLTGSNASSDSNDISEIHISLIELLGSEDASSVMRNGGLDESQKGFMNISFASLPKYVESDAYFVEQRHAVETLEEQLKQLCKSLEIVDTQTNDLASVMEEFSNTIKSLEELEVSKKGSETLNNFAEVHMRIKESLQRSTMQESLTLGVTIDEYMRSLASVRAIFNQRSKLGYFSVVLENDLLKKRAQLDRNSHKGPSDKVDALTKDLQVLQERHSKIKKQLQEVGDRIRRELRKHEHEKIVDFRNSIEIFLESSIETQKECIELWETFYQNNL</sequence>
<evidence type="ECO:0000256" key="1">
    <source>
        <dbReference type="ARBA" id="ARBA00004287"/>
    </source>
</evidence>
<keyword evidence="7" id="KW-0597">Phosphoprotein</keyword>
<dbReference type="InterPro" id="IPR035803">
    <property type="entry name" value="BAR_Vps5"/>
</dbReference>
<dbReference type="Gene3D" id="1.20.1270.60">
    <property type="entry name" value="Arfaptin homology (AH) domain/BAR domain"/>
    <property type="match status" value="1"/>
</dbReference>
<keyword evidence="15" id="KW-1185">Reference proteome</keyword>
<evidence type="ECO:0000256" key="5">
    <source>
        <dbReference type="ARBA" id="ARBA00022448"/>
    </source>
</evidence>
<evidence type="ECO:0000256" key="4">
    <source>
        <dbReference type="ARBA" id="ARBA00010883"/>
    </source>
</evidence>
<comment type="similarity">
    <text evidence="4">Belongs to the sorting nexin family.</text>
</comment>
<dbReference type="InterPro" id="IPR001683">
    <property type="entry name" value="PX_dom"/>
</dbReference>
<evidence type="ECO:0000256" key="10">
    <source>
        <dbReference type="ARBA" id="ARBA00023136"/>
    </source>
</evidence>
<dbReference type="GO" id="GO:0005829">
    <property type="term" value="C:cytosol"/>
    <property type="evidence" value="ECO:0007669"/>
    <property type="project" value="EnsemblFungi"/>
</dbReference>
<dbReference type="GO" id="GO:0015031">
    <property type="term" value="P:protein transport"/>
    <property type="evidence" value="ECO:0007669"/>
    <property type="project" value="UniProtKB-KW"/>
</dbReference>
<feature type="domain" description="PX" evidence="13">
    <location>
        <begin position="251"/>
        <end position="366"/>
    </location>
</feature>
<proteinExistence type="inferred from homology"/>
<comment type="subcellular location">
    <subcellularLocation>
        <location evidence="2">Cytoplasm</location>
    </subcellularLocation>
    <subcellularLocation>
        <location evidence="3">Golgi apparatus</location>
    </subcellularLocation>
    <subcellularLocation>
        <location evidence="1">Membrane</location>
        <topology evidence="1">Peripheral membrane protein</topology>
        <orientation evidence="1">Cytoplasmic side</orientation>
    </subcellularLocation>
</comment>
<dbReference type="InterPro" id="IPR027267">
    <property type="entry name" value="AH/BAR_dom_sf"/>
</dbReference>
<dbReference type="GO" id="GO:0005794">
    <property type="term" value="C:Golgi apparatus"/>
    <property type="evidence" value="ECO:0007669"/>
    <property type="project" value="UniProtKB-SubCell"/>
</dbReference>
<dbReference type="OrthoDB" id="271164at2759"/>
<evidence type="ECO:0000256" key="3">
    <source>
        <dbReference type="ARBA" id="ARBA00004555"/>
    </source>
</evidence>
<dbReference type="Proteomes" id="UP000190274">
    <property type="component" value="Chromosome A"/>
</dbReference>
<dbReference type="GO" id="GO:0005768">
    <property type="term" value="C:endosome"/>
    <property type="evidence" value="ECO:0007669"/>
    <property type="project" value="EnsemblFungi"/>
</dbReference>
<dbReference type="EMBL" id="LT598460">
    <property type="protein sequence ID" value="SCU77635.1"/>
    <property type="molecule type" value="Genomic_DNA"/>
</dbReference>
<dbReference type="STRING" id="1266660.A0A1G4IM39"/>
<evidence type="ECO:0000256" key="2">
    <source>
        <dbReference type="ARBA" id="ARBA00004496"/>
    </source>
</evidence>
<protein>
    <submittedName>
        <fullName evidence="14">LADA_0A01442g1_1</fullName>
    </submittedName>
</protein>
<evidence type="ECO:0000256" key="8">
    <source>
        <dbReference type="ARBA" id="ARBA00022927"/>
    </source>
</evidence>
<gene>
    <name evidence="14" type="ORF">LADA_0A01442G</name>
</gene>
<keyword evidence="10" id="KW-0472">Membrane</keyword>
<evidence type="ECO:0000259" key="13">
    <source>
        <dbReference type="PROSITE" id="PS50195"/>
    </source>
</evidence>
<dbReference type="AlphaFoldDB" id="A0A1G4IM39"/>
<evidence type="ECO:0000256" key="9">
    <source>
        <dbReference type="ARBA" id="ARBA00023034"/>
    </source>
</evidence>
<accession>A0A1G4IM39</accession>
<dbReference type="GO" id="GO:0045053">
    <property type="term" value="P:protein retention in Golgi apparatus"/>
    <property type="evidence" value="ECO:0007669"/>
    <property type="project" value="EnsemblFungi"/>
</dbReference>
<dbReference type="GO" id="GO:0030905">
    <property type="term" value="C:retromer, tubulation complex"/>
    <property type="evidence" value="ECO:0007669"/>
    <property type="project" value="EnsemblFungi"/>
</dbReference>
<dbReference type="Pfam" id="PF00787">
    <property type="entry name" value="PX"/>
    <property type="match status" value="1"/>
</dbReference>
<evidence type="ECO:0000313" key="14">
    <source>
        <dbReference type="EMBL" id="SCU77635.1"/>
    </source>
</evidence>
<feature type="region of interest" description="Disordered" evidence="12">
    <location>
        <begin position="118"/>
        <end position="184"/>
    </location>
</feature>
<dbReference type="GO" id="GO:0032266">
    <property type="term" value="F:phosphatidylinositol-3-phosphate binding"/>
    <property type="evidence" value="ECO:0007669"/>
    <property type="project" value="EnsemblFungi"/>
</dbReference>
<evidence type="ECO:0000313" key="15">
    <source>
        <dbReference type="Proteomes" id="UP000190274"/>
    </source>
</evidence>
<feature type="region of interest" description="Disordered" evidence="12">
    <location>
        <begin position="38"/>
        <end position="69"/>
    </location>
</feature>
<dbReference type="CDD" id="cd07627">
    <property type="entry name" value="BAR_Vps5p"/>
    <property type="match status" value="1"/>
</dbReference>
<dbReference type="PANTHER" id="PTHR10555">
    <property type="entry name" value="SORTING NEXIN"/>
    <property type="match status" value="1"/>
</dbReference>